<reference evidence="2 3" key="1">
    <citation type="submission" date="2023-06" db="EMBL/GenBank/DDBJ databases">
        <title>Rock-solubilizing bacteria, Microbacterium invictum, promotes re-establishment of vegetation in rocky wasteland by accelerating rock bio-weathering and reshaping soil bacterial community.</title>
        <authorList>
            <person name="Liu C."/>
        </authorList>
    </citation>
    <scope>NUCLEOTIDE SEQUENCE [LARGE SCALE GENOMIC DNA]</scope>
    <source>
        <strain evidence="2 3">X-18</strain>
    </source>
</reference>
<evidence type="ECO:0008006" key="4">
    <source>
        <dbReference type="Google" id="ProtNLM"/>
    </source>
</evidence>
<organism evidence="2 3">
    <name type="scientific">Microbacterium invictum</name>
    <dbReference type="NCBI Taxonomy" id="515415"/>
    <lineage>
        <taxon>Bacteria</taxon>
        <taxon>Bacillati</taxon>
        <taxon>Actinomycetota</taxon>
        <taxon>Actinomycetes</taxon>
        <taxon>Micrococcales</taxon>
        <taxon>Microbacteriaceae</taxon>
        <taxon>Microbacterium</taxon>
    </lineage>
</organism>
<evidence type="ECO:0000313" key="2">
    <source>
        <dbReference type="EMBL" id="WQB70795.1"/>
    </source>
</evidence>
<name>A0ABZ0VAY8_9MICO</name>
<sequence>MAERVELWWARRQFSRGTEVPYAVGTYREAWAAYPVVARQYHPDLNAGIALSQIPPAADVMLRWQCDAGHLFAATPTEQRSRPGRVRRKSSWCPECLAGATGRGAFPALALPPAGEARAVPSDAAPSGAAPSVSAPSTPWPSTPSAAAPGLSSPSILAPSPRSPSSPATPARPPRRRPAPRRLCEKTPDLPSGASFASACAPKPASAAEGLLHERLFGALAVTRGHNAVRVSRPFFEHREVWPDLVLPELRIAVEYDTIGRFGLEHVGAREESDRRKDRLLREAGWEVVRLRTGKLETIGPHDIRVGSIGPRTVGMLLDAFRGIRGSLLIDAYAT</sequence>
<gene>
    <name evidence="2" type="ORF">T9R20_02220</name>
</gene>
<feature type="compositionally biased region" description="Low complexity" evidence="1">
    <location>
        <begin position="117"/>
        <end position="137"/>
    </location>
</feature>
<feature type="region of interest" description="Disordered" evidence="1">
    <location>
        <begin position="117"/>
        <end position="199"/>
    </location>
</feature>
<proteinExistence type="predicted"/>
<dbReference type="EMBL" id="CP139779">
    <property type="protein sequence ID" value="WQB70795.1"/>
    <property type="molecule type" value="Genomic_DNA"/>
</dbReference>
<dbReference type="Proteomes" id="UP001324533">
    <property type="component" value="Chromosome"/>
</dbReference>
<feature type="compositionally biased region" description="Low complexity" evidence="1">
    <location>
        <begin position="143"/>
        <end position="169"/>
    </location>
</feature>
<evidence type="ECO:0000313" key="3">
    <source>
        <dbReference type="Proteomes" id="UP001324533"/>
    </source>
</evidence>
<evidence type="ECO:0000256" key="1">
    <source>
        <dbReference type="SAM" id="MobiDB-lite"/>
    </source>
</evidence>
<keyword evidence="3" id="KW-1185">Reference proteome</keyword>
<dbReference type="RefSeq" id="WP_322410931.1">
    <property type="nucleotide sequence ID" value="NZ_CP139779.1"/>
</dbReference>
<protein>
    <recommendedName>
        <fullName evidence="4">Zinc-ribbon domain-containing protein</fullName>
    </recommendedName>
</protein>
<accession>A0ABZ0VAY8</accession>